<dbReference type="WBParaSite" id="SSLN_0000805601-mRNA-1">
    <property type="protein sequence ID" value="SSLN_0000805601-mRNA-1"/>
    <property type="gene ID" value="SSLN_0000805601"/>
</dbReference>
<protein>
    <submittedName>
        <fullName evidence="3">ZU5 domain-containing protein</fullName>
    </submittedName>
</protein>
<accession>A0A183SU63</accession>
<evidence type="ECO:0000313" key="2">
    <source>
        <dbReference type="Proteomes" id="UP000275846"/>
    </source>
</evidence>
<dbReference type="AlphaFoldDB" id="A0A183SU63"/>
<organism evidence="3">
    <name type="scientific">Schistocephalus solidus</name>
    <name type="common">Tapeworm</name>
    <dbReference type="NCBI Taxonomy" id="70667"/>
    <lineage>
        <taxon>Eukaryota</taxon>
        <taxon>Metazoa</taxon>
        <taxon>Spiralia</taxon>
        <taxon>Lophotrochozoa</taxon>
        <taxon>Platyhelminthes</taxon>
        <taxon>Cestoda</taxon>
        <taxon>Eucestoda</taxon>
        <taxon>Diphyllobothriidea</taxon>
        <taxon>Diphyllobothriidae</taxon>
        <taxon>Schistocephalus</taxon>
    </lineage>
</organism>
<gene>
    <name evidence="1" type="ORF">SSLN_LOCUS7761</name>
</gene>
<dbReference type="Proteomes" id="UP000275846">
    <property type="component" value="Unassembled WGS sequence"/>
</dbReference>
<reference evidence="1 2" key="2">
    <citation type="submission" date="2018-11" db="EMBL/GenBank/DDBJ databases">
        <authorList>
            <consortium name="Pathogen Informatics"/>
        </authorList>
    </citation>
    <scope>NUCLEOTIDE SEQUENCE [LARGE SCALE GENOMIC DNA]</scope>
    <source>
        <strain evidence="1 2">NST_G2</strain>
    </source>
</reference>
<reference evidence="3" key="1">
    <citation type="submission" date="2016-06" db="UniProtKB">
        <authorList>
            <consortium name="WormBaseParasite"/>
        </authorList>
    </citation>
    <scope>IDENTIFICATION</scope>
</reference>
<dbReference type="EMBL" id="UYSU01034291">
    <property type="protein sequence ID" value="VDL94146.1"/>
    <property type="molecule type" value="Genomic_DNA"/>
</dbReference>
<keyword evidence="2" id="KW-1185">Reference proteome</keyword>
<name>A0A183SU63_SCHSO</name>
<sequence>MNSGIISGARSKSVDYFYCCTSLHGSSPGQSFLDKVAAPSQLHLLQHGMEAEDSGSLQDVRVQDPVLPFQLQYSNKAVAVVQMQIPGLVRLECPVLRSVKKCHQEEGLVHLKFALQVNTVAILHGGL</sequence>
<evidence type="ECO:0000313" key="1">
    <source>
        <dbReference type="EMBL" id="VDL94146.1"/>
    </source>
</evidence>
<evidence type="ECO:0000313" key="3">
    <source>
        <dbReference type="WBParaSite" id="SSLN_0000805601-mRNA-1"/>
    </source>
</evidence>
<proteinExistence type="predicted"/>